<comment type="catalytic activity">
    <reaction evidence="11 13">
        <text>ATP + H2O = ADP + phosphate + H(+)</text>
        <dbReference type="Rhea" id="RHEA:13065"/>
        <dbReference type="ChEBI" id="CHEBI:15377"/>
        <dbReference type="ChEBI" id="CHEBI:15378"/>
        <dbReference type="ChEBI" id="CHEBI:30616"/>
        <dbReference type="ChEBI" id="CHEBI:43474"/>
        <dbReference type="ChEBI" id="CHEBI:456216"/>
        <dbReference type="EC" id="5.6.2.3"/>
    </reaction>
</comment>
<keyword evidence="2 13" id="KW-0639">Primosome</keyword>
<organism evidence="16 17">
    <name type="scientific">Pseudohongiella nitratireducens</name>
    <dbReference type="NCBI Taxonomy" id="1768907"/>
    <lineage>
        <taxon>Bacteria</taxon>
        <taxon>Pseudomonadati</taxon>
        <taxon>Pseudomonadota</taxon>
        <taxon>Gammaproteobacteria</taxon>
        <taxon>Pseudomonadales</taxon>
        <taxon>Pseudohongiellaceae</taxon>
        <taxon>Pseudohongiella</taxon>
    </lineage>
</organism>
<dbReference type="InterPro" id="IPR007693">
    <property type="entry name" value="DNA_helicase_DnaB-like_N"/>
</dbReference>
<dbReference type="EMBL" id="BMIY01000003">
    <property type="protein sequence ID" value="GGG52920.1"/>
    <property type="molecule type" value="Genomic_DNA"/>
</dbReference>
<dbReference type="EC" id="5.6.2.3" evidence="12 13"/>
<comment type="caution">
    <text evidence="16">The sequence shown here is derived from an EMBL/GenBank/DDBJ whole genome shotgun (WGS) entry which is preliminary data.</text>
</comment>
<dbReference type="GO" id="GO:0005829">
    <property type="term" value="C:cytosol"/>
    <property type="evidence" value="ECO:0007669"/>
    <property type="project" value="TreeGrafter"/>
</dbReference>
<evidence type="ECO:0000256" key="7">
    <source>
        <dbReference type="ARBA" id="ARBA00022840"/>
    </source>
</evidence>
<dbReference type="CDD" id="cd00984">
    <property type="entry name" value="DnaB_C"/>
    <property type="match status" value="1"/>
</dbReference>
<feature type="region of interest" description="Disordered" evidence="14">
    <location>
        <begin position="1"/>
        <end position="27"/>
    </location>
</feature>
<dbReference type="InterPro" id="IPR003593">
    <property type="entry name" value="AAA+_ATPase"/>
</dbReference>
<dbReference type="PROSITE" id="PS51199">
    <property type="entry name" value="SF4_HELICASE"/>
    <property type="match status" value="1"/>
</dbReference>
<evidence type="ECO:0000256" key="12">
    <source>
        <dbReference type="NCBIfam" id="TIGR00665"/>
    </source>
</evidence>
<gene>
    <name evidence="16" type="ORF">GCM10011403_07640</name>
</gene>
<comment type="similarity">
    <text evidence="1 13">Belongs to the helicase family. DnaB subfamily.</text>
</comment>
<dbReference type="InterPro" id="IPR016136">
    <property type="entry name" value="DNA_helicase_N/primase_C"/>
</dbReference>
<keyword evidence="17" id="KW-1185">Reference proteome</keyword>
<evidence type="ECO:0000256" key="1">
    <source>
        <dbReference type="ARBA" id="ARBA00008428"/>
    </source>
</evidence>
<comment type="function">
    <text evidence="10 13">The main replicative DNA helicase, it participates in initiation and elongation during chromosome replication. Travels ahead of the DNA replisome, separating dsDNA into templates for DNA synthesis. A processive ATP-dependent 5'-3' DNA helicase it has DNA-dependent ATPase activity.</text>
</comment>
<evidence type="ECO:0000256" key="3">
    <source>
        <dbReference type="ARBA" id="ARBA00022705"/>
    </source>
</evidence>
<dbReference type="Gene3D" id="3.40.50.300">
    <property type="entry name" value="P-loop containing nucleotide triphosphate hydrolases"/>
    <property type="match status" value="1"/>
</dbReference>
<dbReference type="InterPro" id="IPR007694">
    <property type="entry name" value="DNA_helicase_DnaB-like_C"/>
</dbReference>
<evidence type="ECO:0000256" key="11">
    <source>
        <dbReference type="ARBA" id="ARBA00048954"/>
    </source>
</evidence>
<dbReference type="GO" id="GO:0003677">
    <property type="term" value="F:DNA binding"/>
    <property type="evidence" value="ECO:0007669"/>
    <property type="project" value="UniProtKB-UniRule"/>
</dbReference>
<reference evidence="16" key="2">
    <citation type="submission" date="2020-09" db="EMBL/GenBank/DDBJ databases">
        <authorList>
            <person name="Sun Q."/>
            <person name="Zhou Y."/>
        </authorList>
    </citation>
    <scope>NUCLEOTIDE SEQUENCE</scope>
    <source>
        <strain evidence="16">CGMCC 1.15425</strain>
    </source>
</reference>
<evidence type="ECO:0000259" key="15">
    <source>
        <dbReference type="PROSITE" id="PS51199"/>
    </source>
</evidence>
<feature type="domain" description="SF4 helicase" evidence="15">
    <location>
        <begin position="199"/>
        <end position="465"/>
    </location>
</feature>
<accession>A0A917GNW5</accession>
<evidence type="ECO:0000313" key="16">
    <source>
        <dbReference type="EMBL" id="GGG52920.1"/>
    </source>
</evidence>
<evidence type="ECO:0000256" key="5">
    <source>
        <dbReference type="ARBA" id="ARBA00022801"/>
    </source>
</evidence>
<evidence type="ECO:0000256" key="2">
    <source>
        <dbReference type="ARBA" id="ARBA00022515"/>
    </source>
</evidence>
<dbReference type="SUPFAM" id="SSF52540">
    <property type="entry name" value="P-loop containing nucleoside triphosphate hydrolases"/>
    <property type="match status" value="1"/>
</dbReference>
<dbReference type="FunFam" id="3.40.50.300:FF:000076">
    <property type="entry name" value="Replicative DNA helicase"/>
    <property type="match status" value="1"/>
</dbReference>
<evidence type="ECO:0000256" key="10">
    <source>
        <dbReference type="ARBA" id="ARBA00044932"/>
    </source>
</evidence>
<keyword evidence="4 13" id="KW-0547">Nucleotide-binding</keyword>
<evidence type="ECO:0000256" key="14">
    <source>
        <dbReference type="SAM" id="MobiDB-lite"/>
    </source>
</evidence>
<dbReference type="GO" id="GO:0006269">
    <property type="term" value="P:DNA replication, synthesis of primer"/>
    <property type="evidence" value="ECO:0007669"/>
    <property type="project" value="UniProtKB-UniRule"/>
</dbReference>
<dbReference type="PANTHER" id="PTHR30153:SF2">
    <property type="entry name" value="REPLICATIVE DNA HELICASE"/>
    <property type="match status" value="1"/>
</dbReference>
<keyword evidence="5 13" id="KW-0378">Hydrolase</keyword>
<dbReference type="NCBIfam" id="TIGR00665">
    <property type="entry name" value="DnaB"/>
    <property type="match status" value="1"/>
</dbReference>
<dbReference type="Proteomes" id="UP000627715">
    <property type="component" value="Unassembled WGS sequence"/>
</dbReference>
<proteinExistence type="inferred from homology"/>
<keyword evidence="7 13" id="KW-0067">ATP-binding</keyword>
<dbReference type="Gene3D" id="1.10.860.10">
    <property type="entry name" value="DNAb Helicase, Chain A"/>
    <property type="match status" value="1"/>
</dbReference>
<keyword evidence="9" id="KW-0413">Isomerase</keyword>
<dbReference type="InterPro" id="IPR036185">
    <property type="entry name" value="DNA_heli_DnaB-like_N_sf"/>
</dbReference>
<dbReference type="PANTHER" id="PTHR30153">
    <property type="entry name" value="REPLICATIVE DNA HELICASE DNAB"/>
    <property type="match status" value="1"/>
</dbReference>
<name>A0A917GNW5_9GAMM</name>
<dbReference type="GO" id="GO:0043139">
    <property type="term" value="F:5'-3' DNA helicase activity"/>
    <property type="evidence" value="ECO:0007669"/>
    <property type="project" value="UniProtKB-EC"/>
</dbReference>
<dbReference type="GO" id="GO:0005524">
    <property type="term" value="F:ATP binding"/>
    <property type="evidence" value="ECO:0007669"/>
    <property type="project" value="UniProtKB-UniRule"/>
</dbReference>
<sequence length="471" mass="52033">MSDSTESQVVREPSFGKRSDAVSTLKVPPHSVEAEQAVLGGLMQDNTAWDNAAELLQTEDFYRHEHQKIFDVMQRQVEAERPIDVVTLVESLDNLNQLESAGGIEYLTDLASHARGTANITTYARIISERATLRTLISVSNEIADNAFNPAGKEAADVLDLAERLVFNIADNRAKDGGPKQVNPLLTQALDKIDELIKSKGGITGLPTGFKDLDKKTSGLQKSDLVIVAGRPSMGKTTFAMNLAEHAVLNQDLPVLVFSLEMPAESLVFRMLSSVGHIDQSRLRSGQLEEEDWPKLTSAMSKLKDRPLLIDDTVGLSPTEMRARARRVAREYGGIALIVVDYLQLMQIKGFGDNRVGEISEISRSLKTMAREFECPVIALSQLNRSLEQRPNKRPVMSDLRESGAIEQDADIIAFVYRDEVYNEDSPDKGVAEIIIGKQRNGPIGTVRLSFLGQFTRFDNLAMPDFDGNYG</sequence>
<dbReference type="RefSeq" id="WP_068809874.1">
    <property type="nucleotide sequence ID" value="NZ_BMIY01000003.1"/>
</dbReference>
<dbReference type="Pfam" id="PF03796">
    <property type="entry name" value="DnaB_C"/>
    <property type="match status" value="1"/>
</dbReference>
<evidence type="ECO:0000256" key="8">
    <source>
        <dbReference type="ARBA" id="ARBA00023125"/>
    </source>
</evidence>
<dbReference type="InterPro" id="IPR027417">
    <property type="entry name" value="P-loop_NTPase"/>
</dbReference>
<evidence type="ECO:0000256" key="4">
    <source>
        <dbReference type="ARBA" id="ARBA00022741"/>
    </source>
</evidence>
<dbReference type="FunFam" id="1.10.860.10:FF:000001">
    <property type="entry name" value="Replicative DNA helicase"/>
    <property type="match status" value="1"/>
</dbReference>
<keyword evidence="3 13" id="KW-0235">DNA replication</keyword>
<dbReference type="Pfam" id="PF00772">
    <property type="entry name" value="DnaB"/>
    <property type="match status" value="1"/>
</dbReference>
<evidence type="ECO:0000256" key="6">
    <source>
        <dbReference type="ARBA" id="ARBA00022806"/>
    </source>
</evidence>
<dbReference type="GO" id="GO:1990077">
    <property type="term" value="C:primosome complex"/>
    <property type="evidence" value="ECO:0007669"/>
    <property type="project" value="UniProtKB-UniRule"/>
</dbReference>
<dbReference type="AlphaFoldDB" id="A0A917GNW5"/>
<dbReference type="SUPFAM" id="SSF48024">
    <property type="entry name" value="N-terminal domain of DnaB helicase"/>
    <property type="match status" value="1"/>
</dbReference>
<evidence type="ECO:0000256" key="9">
    <source>
        <dbReference type="ARBA" id="ARBA00023235"/>
    </source>
</evidence>
<reference evidence="16" key="1">
    <citation type="journal article" date="2014" name="Int. J. Syst. Evol. Microbiol.">
        <title>Complete genome sequence of Corynebacterium casei LMG S-19264T (=DSM 44701T), isolated from a smear-ripened cheese.</title>
        <authorList>
            <consortium name="US DOE Joint Genome Institute (JGI-PGF)"/>
            <person name="Walter F."/>
            <person name="Albersmeier A."/>
            <person name="Kalinowski J."/>
            <person name="Ruckert C."/>
        </authorList>
    </citation>
    <scope>NUCLEOTIDE SEQUENCE</scope>
    <source>
        <strain evidence="16">CGMCC 1.15425</strain>
    </source>
</reference>
<evidence type="ECO:0000313" key="17">
    <source>
        <dbReference type="Proteomes" id="UP000627715"/>
    </source>
</evidence>
<keyword evidence="8 13" id="KW-0238">DNA-binding</keyword>
<dbReference type="NCBIfam" id="NF004384">
    <property type="entry name" value="PRK05748.1"/>
    <property type="match status" value="1"/>
</dbReference>
<dbReference type="GO" id="GO:0042802">
    <property type="term" value="F:identical protein binding"/>
    <property type="evidence" value="ECO:0007669"/>
    <property type="project" value="UniProtKB-ARBA"/>
</dbReference>
<dbReference type="GO" id="GO:0016787">
    <property type="term" value="F:hydrolase activity"/>
    <property type="evidence" value="ECO:0007669"/>
    <property type="project" value="UniProtKB-KW"/>
</dbReference>
<keyword evidence="6 13" id="KW-0347">Helicase</keyword>
<dbReference type="InterPro" id="IPR007692">
    <property type="entry name" value="DNA_helicase_DnaB"/>
</dbReference>
<evidence type="ECO:0000256" key="13">
    <source>
        <dbReference type="RuleBase" id="RU362085"/>
    </source>
</evidence>
<dbReference type="SMART" id="SM00382">
    <property type="entry name" value="AAA"/>
    <property type="match status" value="1"/>
</dbReference>
<protein>
    <recommendedName>
        <fullName evidence="12 13">Replicative DNA helicase</fullName>
        <ecNumber evidence="12 13">5.6.2.3</ecNumber>
    </recommendedName>
</protein>